<gene>
    <name evidence="1" type="ORF">MHI_LOCUS68117</name>
</gene>
<organism evidence="1 2">
    <name type="scientific">Heterotrigona itama</name>
    <dbReference type="NCBI Taxonomy" id="395501"/>
    <lineage>
        <taxon>Eukaryota</taxon>
        <taxon>Metazoa</taxon>
        <taxon>Ecdysozoa</taxon>
        <taxon>Arthropoda</taxon>
        <taxon>Hexapoda</taxon>
        <taxon>Insecta</taxon>
        <taxon>Pterygota</taxon>
        <taxon>Neoptera</taxon>
        <taxon>Endopterygota</taxon>
        <taxon>Hymenoptera</taxon>
        <taxon>Apocrita</taxon>
        <taxon>Aculeata</taxon>
        <taxon>Apoidea</taxon>
        <taxon>Anthophila</taxon>
        <taxon>Apidae</taxon>
        <taxon>Heterotrigona</taxon>
    </lineage>
</organism>
<name>A0A6V7GV31_9HYME</name>
<evidence type="ECO:0000313" key="2">
    <source>
        <dbReference type="Proteomes" id="UP000752696"/>
    </source>
</evidence>
<proteinExistence type="predicted"/>
<feature type="non-terminal residue" evidence="1">
    <location>
        <position position="1"/>
    </location>
</feature>
<evidence type="ECO:0000313" key="1">
    <source>
        <dbReference type="EMBL" id="CAD1468788.1"/>
    </source>
</evidence>
<dbReference type="EMBL" id="CAJDYZ010001333">
    <property type="protein sequence ID" value="CAD1468788.1"/>
    <property type="molecule type" value="Genomic_DNA"/>
</dbReference>
<protein>
    <submittedName>
        <fullName evidence="1">Uncharacterized protein</fullName>
    </submittedName>
</protein>
<sequence>NAVHPLAISSDSHSLFRRYSTDNNKNKTDVFCPDQNWKS</sequence>
<dbReference type="Proteomes" id="UP000752696">
    <property type="component" value="Unassembled WGS sequence"/>
</dbReference>
<accession>A0A6V7GV31</accession>
<reference evidence="1" key="1">
    <citation type="submission" date="2020-07" db="EMBL/GenBank/DDBJ databases">
        <authorList>
            <person name="Nazaruddin N."/>
        </authorList>
    </citation>
    <scope>NUCLEOTIDE SEQUENCE</scope>
</reference>
<keyword evidence="2" id="KW-1185">Reference proteome</keyword>
<feature type="non-terminal residue" evidence="1">
    <location>
        <position position="39"/>
    </location>
</feature>
<comment type="caution">
    <text evidence="1">The sequence shown here is derived from an EMBL/GenBank/DDBJ whole genome shotgun (WGS) entry which is preliminary data.</text>
</comment>
<dbReference type="AlphaFoldDB" id="A0A6V7GV31"/>
<dbReference type="OrthoDB" id="9829321at2759"/>